<dbReference type="Proteomes" id="UP000500890">
    <property type="component" value="Chromosome"/>
</dbReference>
<dbReference type="GO" id="GO:0005829">
    <property type="term" value="C:cytosol"/>
    <property type="evidence" value="ECO:0007669"/>
    <property type="project" value="TreeGrafter"/>
</dbReference>
<protein>
    <recommendedName>
        <fullName evidence="1">DhaKLM operon coactivator DhaQ</fullName>
    </recommendedName>
</protein>
<name>A0A6G8AME8_9ENTE</name>
<dbReference type="PROSITE" id="PS51481">
    <property type="entry name" value="DHAK"/>
    <property type="match status" value="1"/>
</dbReference>
<proteinExistence type="predicted"/>
<keyword evidence="4" id="KW-1185">Reference proteome</keyword>
<dbReference type="RefSeq" id="WP_166007391.1">
    <property type="nucleotide sequence ID" value="NZ_CP049886.1"/>
</dbReference>
<sequence>MNKKIMNRPEDTVSQVLNGIIFANDDRLERLPKTGIIIKKERQTNQVAVISGGGTGHEPAHSGYVGENMLAASINGGIFTPPEPAEILQAIEAADQGQGVLLIVKNFERDVENFLAAETLAKEKGHQVSHVIVNDDCSIDKENFKKRRRGVAGTIFVHKILGAAATEGQSLEALATLGEEVVASINTLGVALAPGVIPGTNDSQFKLADDQISFGIGIHGEAGYREEPLHSSEQLANELINKLKTHYQWRKDMKVAVMVNGLGSTPLMELQIFANDVRRLLMLEEVEVAYKKVGTFMSSIDMAGVSLSILEIKDDQWLAYLNKPTDSYGW</sequence>
<feature type="domain" description="DhaK" evidence="2">
    <location>
        <begin position="8"/>
        <end position="330"/>
    </location>
</feature>
<evidence type="ECO:0000313" key="3">
    <source>
        <dbReference type="EMBL" id="QIL46176.1"/>
    </source>
</evidence>
<dbReference type="KEGG" id="vah:G7081_03355"/>
<dbReference type="Pfam" id="PF02733">
    <property type="entry name" value="Dak1"/>
    <property type="match status" value="1"/>
</dbReference>
<dbReference type="PANTHER" id="PTHR28629:SF4">
    <property type="entry name" value="TRIOKINASE_FMN CYCLASE"/>
    <property type="match status" value="1"/>
</dbReference>
<dbReference type="NCBIfam" id="TIGR02362">
    <property type="entry name" value="dhaK1b"/>
    <property type="match status" value="1"/>
</dbReference>
<dbReference type="InterPro" id="IPR050861">
    <property type="entry name" value="Dihydroxyacetone_Kinase"/>
</dbReference>
<dbReference type="FunFam" id="3.40.50.10440:FF:000001">
    <property type="entry name" value="Dihydroxyacetone kinase, DhaK subunit"/>
    <property type="match status" value="1"/>
</dbReference>
<organism evidence="3 4">
    <name type="scientific">Vagococcus coleopterorum</name>
    <dbReference type="NCBI Taxonomy" id="2714946"/>
    <lineage>
        <taxon>Bacteria</taxon>
        <taxon>Bacillati</taxon>
        <taxon>Bacillota</taxon>
        <taxon>Bacilli</taxon>
        <taxon>Lactobacillales</taxon>
        <taxon>Enterococcaceae</taxon>
        <taxon>Vagococcus</taxon>
    </lineage>
</organism>
<dbReference type="AlphaFoldDB" id="A0A6G8AME8"/>
<dbReference type="SUPFAM" id="SSF82549">
    <property type="entry name" value="DAK1/DegV-like"/>
    <property type="match status" value="1"/>
</dbReference>
<dbReference type="GO" id="GO:0004371">
    <property type="term" value="F:glycerone kinase activity"/>
    <property type="evidence" value="ECO:0007669"/>
    <property type="project" value="UniProtKB-UniRule"/>
</dbReference>
<dbReference type="EMBL" id="CP049886">
    <property type="protein sequence ID" value="QIL46176.1"/>
    <property type="molecule type" value="Genomic_DNA"/>
</dbReference>
<evidence type="ECO:0000256" key="1">
    <source>
        <dbReference type="NCBIfam" id="TIGR02362"/>
    </source>
</evidence>
<evidence type="ECO:0000259" key="2">
    <source>
        <dbReference type="PROSITE" id="PS51481"/>
    </source>
</evidence>
<dbReference type="InterPro" id="IPR012735">
    <property type="entry name" value="DhaK_1b"/>
</dbReference>
<dbReference type="GO" id="GO:0019563">
    <property type="term" value="P:glycerol catabolic process"/>
    <property type="evidence" value="ECO:0007669"/>
    <property type="project" value="TreeGrafter"/>
</dbReference>
<gene>
    <name evidence="3" type="primary">dhaQ</name>
    <name evidence="3" type="ORF">G7081_03355</name>
</gene>
<dbReference type="PANTHER" id="PTHR28629">
    <property type="entry name" value="TRIOKINASE/FMN CYCLASE"/>
    <property type="match status" value="1"/>
</dbReference>
<reference evidence="3 4" key="1">
    <citation type="submission" date="2020-03" db="EMBL/GenBank/DDBJ databases">
        <title>Vagococcus sp. nov., isolated from beetles.</title>
        <authorList>
            <person name="Hyun D.-W."/>
            <person name="Bae J.-W."/>
        </authorList>
    </citation>
    <scope>NUCLEOTIDE SEQUENCE [LARGE SCALE GENOMIC DNA]</scope>
    <source>
        <strain evidence="3 4">HDW17A</strain>
    </source>
</reference>
<evidence type="ECO:0000313" key="4">
    <source>
        <dbReference type="Proteomes" id="UP000500890"/>
    </source>
</evidence>
<accession>A0A6G8AME8</accession>
<dbReference type="Gene3D" id="3.30.1180.20">
    <property type="entry name" value="Dihydroxyacetone kinase, domain 2"/>
    <property type="match status" value="1"/>
</dbReference>
<dbReference type="Gene3D" id="3.40.50.10440">
    <property type="entry name" value="Dihydroxyacetone kinase, domain 1"/>
    <property type="match status" value="1"/>
</dbReference>
<dbReference type="InterPro" id="IPR004006">
    <property type="entry name" value="DhaK_dom"/>
</dbReference>